<evidence type="ECO:0000313" key="2">
    <source>
        <dbReference type="EMBL" id="EAM48489.1"/>
    </source>
</evidence>
<dbReference type="Pfam" id="PF07862">
    <property type="entry name" value="Nif11"/>
    <property type="match status" value="1"/>
</dbReference>
<reference evidence="2" key="1">
    <citation type="submission" date="2004-02" db="EMBL/GenBank/DDBJ databases">
        <authorList>
            <consortium name="DOE Joint Genome Institute"/>
        </authorList>
    </citation>
    <scope>NUCLEOTIDE SEQUENCE [LARGE SCALE GENOMIC DNA]</scope>
    <source>
        <strain evidence="2">WH 8501</strain>
    </source>
</reference>
<dbReference type="EMBL" id="AADV02000140">
    <property type="protein sequence ID" value="EAM48489.1"/>
    <property type="molecule type" value="Genomic_DNA"/>
</dbReference>
<dbReference type="KEGG" id="cwa:CwatDRAFT_0660"/>
<accession>Q4BX60</accession>
<feature type="domain" description="Nif11" evidence="1">
    <location>
        <begin position="1"/>
        <end position="45"/>
    </location>
</feature>
<evidence type="ECO:0000313" key="3">
    <source>
        <dbReference type="Proteomes" id="UP000003922"/>
    </source>
</evidence>
<proteinExistence type="predicted"/>
<dbReference type="NCBIfam" id="TIGR03798">
    <property type="entry name" value="leader_Nif11"/>
    <property type="match status" value="1"/>
</dbReference>
<reference evidence="2" key="3">
    <citation type="submission" date="2016-12" db="EMBL/GenBank/DDBJ databases">
        <title>Annotation of the draft genome assembly of Crocosphaera watsonii WH 8501.</title>
        <authorList>
            <consortium name="US DOE Joint Genome Institute (JGI-ORNL)"/>
            <person name="Larimer F."/>
            <person name="Land M."/>
        </authorList>
    </citation>
    <scope>NUCLEOTIDE SEQUENCE</scope>
    <source>
        <strain evidence="2">WH 8501</strain>
    </source>
</reference>
<dbReference type="InterPro" id="IPR012903">
    <property type="entry name" value="Nif11"/>
</dbReference>
<dbReference type="AlphaFoldDB" id="Q4BX60"/>
<dbReference type="OrthoDB" id="555890at2"/>
<dbReference type="RefSeq" id="WP_007307728.1">
    <property type="nucleotide sequence ID" value="NZ_AADV02000140.1"/>
</dbReference>
<organism evidence="2 3">
    <name type="scientific">Crocosphaera watsonii WH 8501</name>
    <dbReference type="NCBI Taxonomy" id="165597"/>
    <lineage>
        <taxon>Bacteria</taxon>
        <taxon>Bacillati</taxon>
        <taxon>Cyanobacteriota</taxon>
        <taxon>Cyanophyceae</taxon>
        <taxon>Oscillatoriophycideae</taxon>
        <taxon>Chroococcales</taxon>
        <taxon>Aphanothecaceae</taxon>
        <taxon>Crocosphaera</taxon>
    </lineage>
</organism>
<reference evidence="2" key="2">
    <citation type="submission" date="2005-06" db="EMBL/GenBank/DDBJ databases">
        <title>Sequencing of the draft genome and assembly of Crocosphaera watsonii WH 8501.</title>
        <authorList>
            <consortium name="US DOE Joint Genome Institute (JGI-PGF)"/>
            <person name="Copeland A."/>
            <person name="Lucas S."/>
            <person name="Lapidus A."/>
            <person name="Barry K."/>
            <person name="Detter C."/>
            <person name="Glavina T."/>
            <person name="Hammon N."/>
            <person name="Israni S."/>
            <person name="Pitluck S."/>
            <person name="Richardson P."/>
        </authorList>
    </citation>
    <scope>NUCLEOTIDE SEQUENCE [LARGE SCALE GENOMIC DNA]</scope>
    <source>
        <strain evidence="2">WH 8501</strain>
    </source>
</reference>
<gene>
    <name evidence="2" type="ORF">CwatDRAFT_0660</name>
</gene>
<keyword evidence="3" id="KW-1185">Reference proteome</keyword>
<protein>
    <recommendedName>
        <fullName evidence="1">Nif11 domain-containing protein</fullName>
    </recommendedName>
</protein>
<sequence>MSKQQLMDFIVAAKNDESLKAQLKEAQPEEIIRIAEKAGFNFSEEIKGRFRNRWAGVYSCPQRTDVDEICPALCPPGFKSLAEYSQSTCSPWDTQEKYDFRSGVKYN</sequence>
<evidence type="ECO:0000259" key="1">
    <source>
        <dbReference type="Pfam" id="PF07862"/>
    </source>
</evidence>
<dbReference type="InterPro" id="IPR022516">
    <property type="entry name" value="CHP03798_Ocin"/>
</dbReference>
<dbReference type="Proteomes" id="UP000003922">
    <property type="component" value="Unassembled WGS sequence"/>
</dbReference>
<comment type="caution">
    <text evidence="2">The sequence shown here is derived from an EMBL/GenBank/DDBJ whole genome shotgun (WGS) entry which is preliminary data.</text>
</comment>
<name>Q4BX60_CROWT</name>